<dbReference type="KEGG" id="meti:DK427_21185"/>
<evidence type="ECO:0000256" key="4">
    <source>
        <dbReference type="ARBA" id="ARBA00023136"/>
    </source>
</evidence>
<dbReference type="EMBL" id="CP029551">
    <property type="protein sequence ID" value="AWN37935.1"/>
    <property type="molecule type" value="Genomic_DNA"/>
</dbReference>
<dbReference type="Proteomes" id="UP000246058">
    <property type="component" value="Chromosome"/>
</dbReference>
<sequence>MSQTLATPAAPSRGMTILAWSLQIVLALVFLAAGGAKLAGIPMMVQVFDLVGVGQWFRIVTGLIEVAGAIALLIPTYAGLAALLLGCTMVGAVLAHLTVLPTPAAPAVFLLLLCALLALLRRNQIAAVANRGR</sequence>
<keyword evidence="4 5" id="KW-0472">Membrane</keyword>
<keyword evidence="3 5" id="KW-1133">Transmembrane helix</keyword>
<name>A0A2U8VVY6_9HYPH</name>
<gene>
    <name evidence="6" type="ORF">DK427_21185</name>
</gene>
<dbReference type="GO" id="GO:0016020">
    <property type="term" value="C:membrane"/>
    <property type="evidence" value="ECO:0007669"/>
    <property type="project" value="UniProtKB-SubCell"/>
</dbReference>
<dbReference type="RefSeq" id="WP_109953099.1">
    <property type="nucleotide sequence ID" value="NZ_CP029551.1"/>
</dbReference>
<reference evidence="6 7" key="1">
    <citation type="submission" date="2018-05" db="EMBL/GenBank/DDBJ databases">
        <title>Complete Genome Sequence of Methylobacterium sp. 17Sr1-43.</title>
        <authorList>
            <person name="Srinivasan S."/>
        </authorList>
    </citation>
    <scope>NUCLEOTIDE SEQUENCE [LARGE SCALE GENOMIC DNA]</scope>
    <source>
        <strain evidence="6 7">17Sr1-43</strain>
    </source>
</reference>
<dbReference type="Pfam" id="PF13564">
    <property type="entry name" value="DoxX_2"/>
    <property type="match status" value="1"/>
</dbReference>
<evidence type="ECO:0000313" key="6">
    <source>
        <dbReference type="EMBL" id="AWN37935.1"/>
    </source>
</evidence>
<comment type="subcellular location">
    <subcellularLocation>
        <location evidence="1">Membrane</location>
        <topology evidence="1">Multi-pass membrane protein</topology>
    </subcellularLocation>
</comment>
<protein>
    <submittedName>
        <fullName evidence="6">DoxX family protein</fullName>
    </submittedName>
</protein>
<dbReference type="InterPro" id="IPR032808">
    <property type="entry name" value="DoxX"/>
</dbReference>
<proteinExistence type="predicted"/>
<feature type="transmembrane region" description="Helical" evidence="5">
    <location>
        <begin position="17"/>
        <end position="36"/>
    </location>
</feature>
<feature type="transmembrane region" description="Helical" evidence="5">
    <location>
        <begin position="56"/>
        <end position="74"/>
    </location>
</feature>
<keyword evidence="7" id="KW-1185">Reference proteome</keyword>
<evidence type="ECO:0000256" key="1">
    <source>
        <dbReference type="ARBA" id="ARBA00004141"/>
    </source>
</evidence>
<keyword evidence="2 5" id="KW-0812">Transmembrane</keyword>
<evidence type="ECO:0000256" key="3">
    <source>
        <dbReference type="ARBA" id="ARBA00022989"/>
    </source>
</evidence>
<dbReference type="OrthoDB" id="3576439at2"/>
<accession>A0A2U8VVY6</accession>
<feature type="transmembrane region" description="Helical" evidence="5">
    <location>
        <begin position="104"/>
        <end position="121"/>
    </location>
</feature>
<organism evidence="6 7">
    <name type="scientific">Methylobacterium radiodurans</name>
    <dbReference type="NCBI Taxonomy" id="2202828"/>
    <lineage>
        <taxon>Bacteria</taxon>
        <taxon>Pseudomonadati</taxon>
        <taxon>Pseudomonadota</taxon>
        <taxon>Alphaproteobacteria</taxon>
        <taxon>Hyphomicrobiales</taxon>
        <taxon>Methylobacteriaceae</taxon>
        <taxon>Methylobacterium</taxon>
    </lineage>
</organism>
<evidence type="ECO:0000256" key="5">
    <source>
        <dbReference type="SAM" id="Phobius"/>
    </source>
</evidence>
<dbReference type="AlphaFoldDB" id="A0A2U8VVY6"/>
<evidence type="ECO:0000313" key="7">
    <source>
        <dbReference type="Proteomes" id="UP000246058"/>
    </source>
</evidence>
<evidence type="ECO:0000256" key="2">
    <source>
        <dbReference type="ARBA" id="ARBA00022692"/>
    </source>
</evidence>